<dbReference type="EMBL" id="JACHIR010000001">
    <property type="protein sequence ID" value="MBB5890513.1"/>
    <property type="molecule type" value="Genomic_DNA"/>
</dbReference>
<name>A0A7W9NFY1_9PSEU</name>
<organism evidence="1 2">
    <name type="scientific">Kutzneria kofuensis</name>
    <dbReference type="NCBI Taxonomy" id="103725"/>
    <lineage>
        <taxon>Bacteria</taxon>
        <taxon>Bacillati</taxon>
        <taxon>Actinomycetota</taxon>
        <taxon>Actinomycetes</taxon>
        <taxon>Pseudonocardiales</taxon>
        <taxon>Pseudonocardiaceae</taxon>
        <taxon>Kutzneria</taxon>
    </lineage>
</organism>
<comment type="caution">
    <text evidence="1">The sequence shown here is derived from an EMBL/GenBank/DDBJ whole genome shotgun (WGS) entry which is preliminary data.</text>
</comment>
<evidence type="ECO:0008006" key="3">
    <source>
        <dbReference type="Google" id="ProtNLM"/>
    </source>
</evidence>
<keyword evidence="2" id="KW-1185">Reference proteome</keyword>
<accession>A0A7W9NFY1</accession>
<reference evidence="1 2" key="1">
    <citation type="submission" date="2020-08" db="EMBL/GenBank/DDBJ databases">
        <title>Sequencing the genomes of 1000 actinobacteria strains.</title>
        <authorList>
            <person name="Klenk H.-P."/>
        </authorList>
    </citation>
    <scope>NUCLEOTIDE SEQUENCE [LARGE SCALE GENOMIC DNA]</scope>
    <source>
        <strain evidence="1 2">DSM 43851</strain>
    </source>
</reference>
<dbReference type="Proteomes" id="UP000585638">
    <property type="component" value="Unassembled WGS sequence"/>
</dbReference>
<evidence type="ECO:0000313" key="2">
    <source>
        <dbReference type="Proteomes" id="UP000585638"/>
    </source>
</evidence>
<proteinExistence type="predicted"/>
<sequence>MTDQSTPAELAGQITNKDPAVGLRAVVSLRRLLEELERLHVDNAREQGWSWQDIATVLAVSRQSVHEKHANRRKAQYKEA</sequence>
<gene>
    <name evidence="1" type="ORF">BJ998_001709</name>
</gene>
<protein>
    <recommendedName>
        <fullName evidence="3">Homeodomain-like domain-containing protein</fullName>
    </recommendedName>
</protein>
<dbReference type="AlphaFoldDB" id="A0A7W9NFY1"/>
<dbReference type="RefSeq" id="WP_184860018.1">
    <property type="nucleotide sequence ID" value="NZ_BAAAWY010000070.1"/>
</dbReference>
<evidence type="ECO:0000313" key="1">
    <source>
        <dbReference type="EMBL" id="MBB5890513.1"/>
    </source>
</evidence>